<sequence length="156" mass="16164">MTSSGFSQPSEPTPERRGALGRWFEVRRHPAVWATSALLALEGLALVVFAVIGALDFLPGRDRVVSVAIALTLSCAAGAWLMLAAAYGVSVGRSWVRGPVITVQVLTGLVGVSFLQGGTTGLGLALVVVAVLGLVGLLSGPVSSFTGRRTYDLDQD</sequence>
<keyword evidence="1" id="KW-0472">Membrane</keyword>
<proteinExistence type="predicted"/>
<gene>
    <name evidence="2" type="ORF">HZZ10_10245</name>
</gene>
<dbReference type="RefSeq" id="WP_179913423.1">
    <property type="nucleotide sequence ID" value="NZ_JACBYE010000022.1"/>
</dbReference>
<comment type="caution">
    <text evidence="2">The sequence shown here is derived from an EMBL/GenBank/DDBJ whole genome shotgun (WGS) entry which is preliminary data.</text>
</comment>
<feature type="transmembrane region" description="Helical" evidence="1">
    <location>
        <begin position="31"/>
        <end position="55"/>
    </location>
</feature>
<dbReference type="EMBL" id="JACBYE010000022">
    <property type="protein sequence ID" value="NYS93896.1"/>
    <property type="molecule type" value="Genomic_DNA"/>
</dbReference>
<dbReference type="Proteomes" id="UP000561011">
    <property type="component" value="Unassembled WGS sequence"/>
</dbReference>
<dbReference type="AlphaFoldDB" id="A0A853ET99"/>
<evidence type="ECO:0000313" key="2">
    <source>
        <dbReference type="EMBL" id="NYS93896.1"/>
    </source>
</evidence>
<protein>
    <submittedName>
        <fullName evidence="2">Uncharacterized protein</fullName>
    </submittedName>
</protein>
<name>A0A853ET99_9MICO</name>
<accession>A0A853ET99</accession>
<reference evidence="2 3" key="1">
    <citation type="submission" date="2020-07" db="EMBL/GenBank/DDBJ databases">
        <title>MOT database genomes.</title>
        <authorList>
            <person name="Joseph S."/>
            <person name="Aduse-Opoku J."/>
            <person name="Hashim A."/>
            <person name="Wade W."/>
            <person name="Curtis M."/>
        </authorList>
    </citation>
    <scope>NUCLEOTIDE SEQUENCE [LARGE SCALE GENOMIC DNA]</scope>
    <source>
        <strain evidence="2 3">DSM 100099</strain>
    </source>
</reference>
<evidence type="ECO:0000313" key="3">
    <source>
        <dbReference type="Proteomes" id="UP000561011"/>
    </source>
</evidence>
<keyword evidence="1" id="KW-1133">Transmembrane helix</keyword>
<feature type="transmembrane region" description="Helical" evidence="1">
    <location>
        <begin position="95"/>
        <end position="115"/>
    </location>
</feature>
<evidence type="ECO:0000256" key="1">
    <source>
        <dbReference type="SAM" id="Phobius"/>
    </source>
</evidence>
<keyword evidence="3" id="KW-1185">Reference proteome</keyword>
<feature type="transmembrane region" description="Helical" evidence="1">
    <location>
        <begin position="122"/>
        <end position="142"/>
    </location>
</feature>
<feature type="transmembrane region" description="Helical" evidence="1">
    <location>
        <begin position="67"/>
        <end position="89"/>
    </location>
</feature>
<keyword evidence="1" id="KW-0812">Transmembrane</keyword>
<organism evidence="2 3">
    <name type="scientific">Sanguibacter inulinus</name>
    <dbReference type="NCBI Taxonomy" id="60922"/>
    <lineage>
        <taxon>Bacteria</taxon>
        <taxon>Bacillati</taxon>
        <taxon>Actinomycetota</taxon>
        <taxon>Actinomycetes</taxon>
        <taxon>Micrococcales</taxon>
        <taxon>Sanguibacteraceae</taxon>
        <taxon>Sanguibacter</taxon>
    </lineage>
</organism>